<gene>
    <name evidence="2" type="ORF">D1825_17320</name>
</gene>
<keyword evidence="3" id="KW-1185">Reference proteome</keyword>
<evidence type="ECO:0000313" key="2">
    <source>
        <dbReference type="EMBL" id="RHA37056.1"/>
    </source>
</evidence>
<accession>A0A413RGZ9</accession>
<dbReference type="EMBL" id="QWKP01000223">
    <property type="protein sequence ID" value="RHA37056.1"/>
    <property type="molecule type" value="Genomic_DNA"/>
</dbReference>
<dbReference type="RefSeq" id="WP_118768668.1">
    <property type="nucleotide sequence ID" value="NZ_QWKP01000223.1"/>
</dbReference>
<feature type="transmembrane region" description="Helical" evidence="1">
    <location>
        <begin position="6"/>
        <end position="32"/>
    </location>
</feature>
<evidence type="ECO:0000256" key="1">
    <source>
        <dbReference type="SAM" id="Phobius"/>
    </source>
</evidence>
<dbReference type="AlphaFoldDB" id="A0A413RGZ9"/>
<proteinExistence type="predicted"/>
<keyword evidence="1" id="KW-0472">Membrane</keyword>
<keyword evidence="1" id="KW-1133">Transmembrane helix</keyword>
<dbReference type="OrthoDB" id="4955106at2"/>
<protein>
    <submittedName>
        <fullName evidence="2">SHOCT domain-containing protein</fullName>
    </submittedName>
</protein>
<evidence type="ECO:0000313" key="3">
    <source>
        <dbReference type="Proteomes" id="UP000283374"/>
    </source>
</evidence>
<name>A0A413RGZ9_9CELL</name>
<sequence>MAEPELPGYFVAFLVLFGIAFVAVVIFMIVSVTKNVRVARRGGMDPWTTQSELAVRAANSQMLAPAAATQTLEQRLAEVDDLARRGVISADEHSAARARILAGG</sequence>
<organism evidence="2 3">
    <name type="scientific">Cellulomonas rhizosphaerae</name>
    <dbReference type="NCBI Taxonomy" id="2293719"/>
    <lineage>
        <taxon>Bacteria</taxon>
        <taxon>Bacillati</taxon>
        <taxon>Actinomycetota</taxon>
        <taxon>Actinomycetes</taxon>
        <taxon>Micrococcales</taxon>
        <taxon>Cellulomonadaceae</taxon>
        <taxon>Cellulomonas</taxon>
    </lineage>
</organism>
<reference evidence="2 3" key="1">
    <citation type="submission" date="2018-08" db="EMBL/GenBank/DDBJ databases">
        <title>Cellulomonas rhizosphaerae sp. nov., a novel actinomycete isolated from soil.</title>
        <authorList>
            <person name="Tian Y."/>
        </authorList>
    </citation>
    <scope>NUCLEOTIDE SEQUENCE [LARGE SCALE GENOMIC DNA]</scope>
    <source>
        <strain evidence="2 3">NEAU-TCZ24</strain>
    </source>
</reference>
<dbReference type="Proteomes" id="UP000283374">
    <property type="component" value="Unassembled WGS sequence"/>
</dbReference>
<keyword evidence="1" id="KW-0812">Transmembrane</keyword>
<comment type="caution">
    <text evidence="2">The sequence shown here is derived from an EMBL/GenBank/DDBJ whole genome shotgun (WGS) entry which is preliminary data.</text>
</comment>